<dbReference type="InterPro" id="IPR001680">
    <property type="entry name" value="WD40_rpt"/>
</dbReference>
<dbReference type="CDD" id="cd00200">
    <property type="entry name" value="WD40"/>
    <property type="match status" value="1"/>
</dbReference>
<reference evidence="4 5" key="1">
    <citation type="journal article" date="2018" name="Nat. Ecol. Evol.">
        <title>Genomic signatures of mitonuclear coevolution across populations of Tigriopus californicus.</title>
        <authorList>
            <person name="Barreto F.S."/>
            <person name="Watson E.T."/>
            <person name="Lima T.G."/>
            <person name="Willett C.S."/>
            <person name="Edmands S."/>
            <person name="Li W."/>
            <person name="Burton R.S."/>
        </authorList>
    </citation>
    <scope>NUCLEOTIDE SEQUENCE [LARGE SCALE GENOMIC DNA]</scope>
    <source>
        <strain evidence="4 5">San Diego</strain>
    </source>
</reference>
<dbReference type="Proteomes" id="UP000318571">
    <property type="component" value="Chromosome 7"/>
</dbReference>
<accession>A0A553P490</accession>
<feature type="repeat" description="WD" evidence="1">
    <location>
        <begin position="488"/>
        <end position="529"/>
    </location>
</feature>
<dbReference type="InterPro" id="IPR057749">
    <property type="entry name" value="WDR47_COR"/>
</dbReference>
<feature type="repeat" description="WD" evidence="1">
    <location>
        <begin position="673"/>
        <end position="707"/>
    </location>
</feature>
<evidence type="ECO:0000313" key="5">
    <source>
        <dbReference type="Proteomes" id="UP000318571"/>
    </source>
</evidence>
<dbReference type="Pfam" id="PF25602">
    <property type="entry name" value="WDR47_COR"/>
    <property type="match status" value="1"/>
</dbReference>
<dbReference type="AlphaFoldDB" id="A0A553P490"/>
<dbReference type="SUPFAM" id="SSF50978">
    <property type="entry name" value="WD40 repeat-like"/>
    <property type="match status" value="1"/>
</dbReference>
<evidence type="ECO:0000313" key="4">
    <source>
        <dbReference type="EMBL" id="TRY72507.1"/>
    </source>
</evidence>
<dbReference type="PANTHER" id="PTHR19863:SF5">
    <property type="entry name" value="WD REPEAT-CONTAINING PROTEIN 47"/>
    <property type="match status" value="1"/>
</dbReference>
<dbReference type="STRING" id="6832.A0A553P490"/>
<proteinExistence type="predicted"/>
<dbReference type="PROSITE" id="PS50897">
    <property type="entry name" value="CTLH"/>
    <property type="match status" value="1"/>
</dbReference>
<dbReference type="PROSITE" id="PS50294">
    <property type="entry name" value="WD_REPEATS_REGION"/>
    <property type="match status" value="2"/>
</dbReference>
<name>A0A553P490_TIGCA</name>
<comment type="caution">
    <text evidence="4">The sequence shown here is derived from an EMBL/GenBank/DDBJ whole genome shotgun (WGS) entry which is preliminary data.</text>
</comment>
<feature type="repeat" description="WD" evidence="1">
    <location>
        <begin position="582"/>
        <end position="622"/>
    </location>
</feature>
<dbReference type="InterPro" id="IPR006595">
    <property type="entry name" value="CTLH_C"/>
</dbReference>
<evidence type="ECO:0000256" key="2">
    <source>
        <dbReference type="SAM" id="MobiDB-lite"/>
    </source>
</evidence>
<evidence type="ECO:0000259" key="3">
    <source>
        <dbReference type="PROSITE" id="PS50897"/>
    </source>
</evidence>
<dbReference type="InterPro" id="IPR015943">
    <property type="entry name" value="WD40/YVTN_repeat-like_dom_sf"/>
</dbReference>
<feature type="compositionally biased region" description="Pro residues" evidence="2">
    <location>
        <begin position="370"/>
        <end position="382"/>
    </location>
</feature>
<dbReference type="Pfam" id="PF00400">
    <property type="entry name" value="WD40"/>
    <property type="match status" value="4"/>
</dbReference>
<protein>
    <recommendedName>
        <fullName evidence="3">CTLH domain-containing protein</fullName>
    </recommendedName>
</protein>
<organism evidence="4 5">
    <name type="scientific">Tigriopus californicus</name>
    <name type="common">Marine copepod</name>
    <dbReference type="NCBI Taxonomy" id="6832"/>
    <lineage>
        <taxon>Eukaryota</taxon>
        <taxon>Metazoa</taxon>
        <taxon>Ecdysozoa</taxon>
        <taxon>Arthropoda</taxon>
        <taxon>Crustacea</taxon>
        <taxon>Multicrustacea</taxon>
        <taxon>Hexanauplia</taxon>
        <taxon>Copepoda</taxon>
        <taxon>Harpacticoida</taxon>
        <taxon>Harpacticidae</taxon>
        <taxon>Tigriopus</taxon>
    </lineage>
</organism>
<dbReference type="SMART" id="SM00668">
    <property type="entry name" value="CTLH"/>
    <property type="match status" value="1"/>
</dbReference>
<feature type="repeat" description="WD" evidence="1">
    <location>
        <begin position="719"/>
        <end position="755"/>
    </location>
</feature>
<gene>
    <name evidence="4" type="ORF">TCAL_01060</name>
</gene>
<feature type="domain" description="CTLH" evidence="3">
    <location>
        <begin position="50"/>
        <end position="107"/>
    </location>
</feature>
<evidence type="ECO:0000256" key="1">
    <source>
        <dbReference type="PROSITE-ProRule" id="PRU00221"/>
    </source>
</evidence>
<dbReference type="OrthoDB" id="187712at2759"/>
<dbReference type="OMA" id="HICPTPE"/>
<dbReference type="InterPro" id="IPR036322">
    <property type="entry name" value="WD40_repeat_dom_sf"/>
</dbReference>
<dbReference type="SMART" id="SM00320">
    <property type="entry name" value="WD40"/>
    <property type="match status" value="7"/>
</dbReference>
<dbReference type="PANTHER" id="PTHR19863">
    <property type="entry name" value="NEMITIN (NEURONAL ENRICHED MAP INTERACTING PROTEIN) HOMOLOG"/>
    <property type="match status" value="1"/>
</dbReference>
<feature type="region of interest" description="Disordered" evidence="2">
    <location>
        <begin position="358"/>
        <end position="409"/>
    </location>
</feature>
<keyword evidence="5" id="KW-1185">Reference proteome</keyword>
<dbReference type="Gene3D" id="2.130.10.10">
    <property type="entry name" value="YVTN repeat-like/Quinoprotein amine dehydrogenase"/>
    <property type="match status" value="2"/>
</dbReference>
<feature type="compositionally biased region" description="Polar residues" evidence="2">
    <location>
        <begin position="396"/>
        <end position="409"/>
    </location>
</feature>
<dbReference type="EMBL" id="VCGU01000008">
    <property type="protein sequence ID" value="TRY72507.1"/>
    <property type="molecule type" value="Genomic_DNA"/>
</dbReference>
<dbReference type="InterPro" id="IPR040067">
    <property type="entry name" value="WDR47"/>
</dbReference>
<sequence length="755" mass="83218">MAASMSSSGTHLTLKEEDVIKLASEFLQNRLLHISQVMLERESGVINGNYSDDTLFLRQLILDGQWDDIMEFIQPLASLPSFDFKLFQFLILKAKFVELLCIKSEAPDVPHENAVNTVVDVLKEIEQVAPSKEHYSNLCLLLTMNKLSDHAEYKNWNPTKGRINCFKAVLPLIVDLLGGEKDKQKRVLGEESCVATNDRLLQLIIKGILYESCVDYCQQKATGAKQSNSIDFTNILSQSDFNDSDLSLLSWLQSIPPDTFACPFEQKSLNVDVERIKAPTLETKWTEYMLITPIKPNIFPHSAMPSSRPKGADVMTKSLSVSIMRPNGENGVTDMTKSLAGFHLNSKKMMDSSVDHLFKDGESNRSVSKPKPPPPPPPPVPSKPKMIPPDGHHTPQLISSHEPTMSQAPSQMKVAMGKKQLVGGPPRFLPASSLEDVQAIRCAEFHPGGRVFAVGSNSKILRLCQYPDMSNILEDHETTEITVLSKRPKHHKGSIYCLAWNSTGELIATGSNDKTVKVVRFNNDNRSMEPQATGEIELNMHDGTVRDVIFMLDHPATLISGGAGDCKIQITDCNTGQNIHSMMGHSGHVLSLCTWGGPLFASGSQDKTVRFWDLRTHGCINMVQFHGGVGGPPLGSPVAACSVDPSGRLLVTGHEDATCCLYDVRGGRSVQAFNPHNQDIRSVRFSPNAYYLLTGGYDNRLILTDLQGDLSQPLPSVVVAQHQDKVISGRWHPTDFSFLSTSADKTCTLWGLPPI</sequence>
<dbReference type="PROSITE" id="PS50082">
    <property type="entry name" value="WD_REPEATS_2"/>
    <property type="match status" value="4"/>
</dbReference>
<keyword evidence="1" id="KW-0853">WD repeat</keyword>